<name>A0A0F9BYH6_9ZZZZ</name>
<organism evidence="1">
    <name type="scientific">marine sediment metagenome</name>
    <dbReference type="NCBI Taxonomy" id="412755"/>
    <lineage>
        <taxon>unclassified sequences</taxon>
        <taxon>metagenomes</taxon>
        <taxon>ecological metagenomes</taxon>
    </lineage>
</organism>
<dbReference type="EMBL" id="LAZR01035653">
    <property type="protein sequence ID" value="KKL26939.1"/>
    <property type="molecule type" value="Genomic_DNA"/>
</dbReference>
<comment type="caution">
    <text evidence="1">The sequence shown here is derived from an EMBL/GenBank/DDBJ whole genome shotgun (WGS) entry which is preliminary data.</text>
</comment>
<feature type="non-terminal residue" evidence="1">
    <location>
        <position position="1"/>
    </location>
</feature>
<gene>
    <name evidence="1" type="ORF">LCGC14_2390240</name>
</gene>
<protein>
    <submittedName>
        <fullName evidence="1">Uncharacterized protein</fullName>
    </submittedName>
</protein>
<evidence type="ECO:0000313" key="1">
    <source>
        <dbReference type="EMBL" id="KKL26939.1"/>
    </source>
</evidence>
<dbReference type="AlphaFoldDB" id="A0A0F9BYH6"/>
<accession>A0A0F9BYH6</accession>
<sequence>ASGVAPAVLPGIGRALRLGARGALRIPGVREAAGILRLEAIRDKSIVLGAEILKKAKGIIAKPARVLFRAIRRQQVQIGADDLPRTLQALDAIEKELTPFAAQEQAAPLLGLITGMKTEMAKGDITFEMISRFRTLIGRQIGKFEAAGGFRLDGAKRLFKGLIRDIDDLPIRLQGKVRGGRALTGDELTRAQKLFSAAPERAKLEFAVNDLNELIAKHTKINPGQTEATINVTRILDTLKALTNPNSSQFDKNFSSAFKNEIPDMIKFFANANKELGARARGGELVVRGAAARASRALLGAATGGLIGGAGAALGGGIIGAQAPELITAALLSQRGRLLMTQLIRAGKGELNDRALATIGQFLARSTGETGREVAKDFFLQQRERVKEFKAEIEPTFKGQAIPR</sequence>
<reference evidence="1" key="1">
    <citation type="journal article" date="2015" name="Nature">
        <title>Complex archaea that bridge the gap between prokaryotes and eukaryotes.</title>
        <authorList>
            <person name="Spang A."/>
            <person name="Saw J.H."/>
            <person name="Jorgensen S.L."/>
            <person name="Zaremba-Niedzwiedzka K."/>
            <person name="Martijn J."/>
            <person name="Lind A.E."/>
            <person name="van Eijk R."/>
            <person name="Schleper C."/>
            <person name="Guy L."/>
            <person name="Ettema T.J."/>
        </authorList>
    </citation>
    <scope>NUCLEOTIDE SEQUENCE</scope>
</reference>
<proteinExistence type="predicted"/>